<keyword evidence="1" id="KW-0902">Two-component regulatory system</keyword>
<dbReference type="InterPro" id="IPR036641">
    <property type="entry name" value="HPT_dom_sf"/>
</dbReference>
<protein>
    <submittedName>
        <fullName evidence="5">Hpt domain-containing protein</fullName>
    </submittedName>
</protein>
<evidence type="ECO:0000259" key="4">
    <source>
        <dbReference type="PROSITE" id="PS50894"/>
    </source>
</evidence>
<dbReference type="Gene3D" id="1.20.120.160">
    <property type="entry name" value="HPT domain"/>
    <property type="match status" value="1"/>
</dbReference>
<sequence>MALHAAPGAAAPALPLPLPLPLALHRGAVTRDIVLASAKGRAHRRFRRAARGNHPRAGAGGGEDMPAPTVDARTLLALRGSMRPDQFATLLGLFSKDLVTRLRALDSAARAEDRARLAVEAHQLRGSAANMGAMALADASTQLEDMAPTAPAAELRRAVNAFMAMAAEAQAEIERLCPEPD</sequence>
<dbReference type="AlphaFoldDB" id="A0A437MGH7"/>
<name>A0A437MGH7_9PROT</name>
<evidence type="ECO:0000256" key="2">
    <source>
        <dbReference type="PROSITE-ProRule" id="PRU00110"/>
    </source>
</evidence>
<dbReference type="EMBL" id="SACL01000003">
    <property type="protein sequence ID" value="RVT96753.1"/>
    <property type="molecule type" value="Genomic_DNA"/>
</dbReference>
<evidence type="ECO:0000313" key="6">
    <source>
        <dbReference type="Proteomes" id="UP000282957"/>
    </source>
</evidence>
<dbReference type="InterPro" id="IPR008207">
    <property type="entry name" value="Sig_transdc_His_kin_Hpt_dom"/>
</dbReference>
<keyword evidence="2" id="KW-0597">Phosphoprotein</keyword>
<dbReference type="GO" id="GO:0004672">
    <property type="term" value="F:protein kinase activity"/>
    <property type="evidence" value="ECO:0007669"/>
    <property type="project" value="UniProtKB-ARBA"/>
</dbReference>
<dbReference type="SUPFAM" id="SSF47226">
    <property type="entry name" value="Histidine-containing phosphotransfer domain, HPT domain"/>
    <property type="match status" value="1"/>
</dbReference>
<gene>
    <name evidence="5" type="ORF">EOD42_10095</name>
</gene>
<dbReference type="GO" id="GO:0000160">
    <property type="term" value="P:phosphorelay signal transduction system"/>
    <property type="evidence" value="ECO:0007669"/>
    <property type="project" value="UniProtKB-KW"/>
</dbReference>
<dbReference type="Proteomes" id="UP000282957">
    <property type="component" value="Unassembled WGS sequence"/>
</dbReference>
<evidence type="ECO:0000256" key="3">
    <source>
        <dbReference type="SAM" id="MobiDB-lite"/>
    </source>
</evidence>
<organism evidence="5 6">
    <name type="scientific">Rhodovarius crocodyli</name>
    <dbReference type="NCBI Taxonomy" id="1979269"/>
    <lineage>
        <taxon>Bacteria</taxon>
        <taxon>Pseudomonadati</taxon>
        <taxon>Pseudomonadota</taxon>
        <taxon>Alphaproteobacteria</taxon>
        <taxon>Acetobacterales</taxon>
        <taxon>Roseomonadaceae</taxon>
        <taxon>Rhodovarius</taxon>
    </lineage>
</organism>
<evidence type="ECO:0000256" key="1">
    <source>
        <dbReference type="ARBA" id="ARBA00023012"/>
    </source>
</evidence>
<feature type="compositionally biased region" description="Basic residues" evidence="3">
    <location>
        <begin position="45"/>
        <end position="54"/>
    </location>
</feature>
<feature type="region of interest" description="Disordered" evidence="3">
    <location>
        <begin position="45"/>
        <end position="66"/>
    </location>
</feature>
<accession>A0A437MGH7</accession>
<reference evidence="5 6" key="1">
    <citation type="submission" date="2019-01" db="EMBL/GenBank/DDBJ databases">
        <authorList>
            <person name="Chen W.-M."/>
        </authorList>
    </citation>
    <scope>NUCLEOTIDE SEQUENCE [LARGE SCALE GENOMIC DNA]</scope>
    <source>
        <strain evidence="5 6">CCP-6</strain>
    </source>
</reference>
<feature type="domain" description="HPt" evidence="4">
    <location>
        <begin position="83"/>
        <end position="176"/>
    </location>
</feature>
<feature type="modified residue" description="Phosphohistidine" evidence="2">
    <location>
        <position position="122"/>
    </location>
</feature>
<keyword evidence="6" id="KW-1185">Reference proteome</keyword>
<evidence type="ECO:0000313" key="5">
    <source>
        <dbReference type="EMBL" id="RVT96753.1"/>
    </source>
</evidence>
<proteinExistence type="predicted"/>
<dbReference type="PROSITE" id="PS50894">
    <property type="entry name" value="HPT"/>
    <property type="match status" value="1"/>
</dbReference>
<comment type="caution">
    <text evidence="5">The sequence shown here is derived from an EMBL/GenBank/DDBJ whole genome shotgun (WGS) entry which is preliminary data.</text>
</comment>
<dbReference type="Pfam" id="PF01627">
    <property type="entry name" value="Hpt"/>
    <property type="match status" value="1"/>
</dbReference>